<keyword evidence="3" id="KW-1185">Reference proteome</keyword>
<evidence type="ECO:0000256" key="1">
    <source>
        <dbReference type="SAM" id="MobiDB-lite"/>
    </source>
</evidence>
<gene>
    <name evidence="2" type="ORF">Dsi01nite_064710</name>
</gene>
<accession>A0A919UEA6</accession>
<organism evidence="2 3">
    <name type="scientific">Dactylosporangium siamense</name>
    <dbReference type="NCBI Taxonomy" id="685454"/>
    <lineage>
        <taxon>Bacteria</taxon>
        <taxon>Bacillati</taxon>
        <taxon>Actinomycetota</taxon>
        <taxon>Actinomycetes</taxon>
        <taxon>Micromonosporales</taxon>
        <taxon>Micromonosporaceae</taxon>
        <taxon>Dactylosporangium</taxon>
    </lineage>
</organism>
<feature type="region of interest" description="Disordered" evidence="1">
    <location>
        <begin position="1"/>
        <end position="22"/>
    </location>
</feature>
<name>A0A919UEA6_9ACTN</name>
<sequence>MQVEDRREGDQRGRAHRRGGDTVVGAQPLQRCSVHACKTTRAAGIRLLTYVAGVGAGPADDRAAELVRMQVAALVGGTVIAARLRRRQIAARPGGGLIDLSADVRPA</sequence>
<dbReference type="AlphaFoldDB" id="A0A919UEA6"/>
<proteinExistence type="predicted"/>
<protein>
    <submittedName>
        <fullName evidence="2">Uncharacterized protein</fullName>
    </submittedName>
</protein>
<feature type="compositionally biased region" description="Basic and acidic residues" evidence="1">
    <location>
        <begin position="1"/>
        <end position="13"/>
    </location>
</feature>
<comment type="caution">
    <text evidence="2">The sequence shown here is derived from an EMBL/GenBank/DDBJ whole genome shotgun (WGS) entry which is preliminary data.</text>
</comment>
<evidence type="ECO:0000313" key="2">
    <source>
        <dbReference type="EMBL" id="GIG48430.1"/>
    </source>
</evidence>
<reference evidence="2" key="1">
    <citation type="submission" date="2021-01" db="EMBL/GenBank/DDBJ databases">
        <title>Whole genome shotgun sequence of Dactylosporangium siamense NBRC 106093.</title>
        <authorList>
            <person name="Komaki H."/>
            <person name="Tamura T."/>
        </authorList>
    </citation>
    <scope>NUCLEOTIDE SEQUENCE</scope>
    <source>
        <strain evidence="2">NBRC 106093</strain>
    </source>
</reference>
<dbReference type="EMBL" id="BONQ01000104">
    <property type="protein sequence ID" value="GIG48430.1"/>
    <property type="molecule type" value="Genomic_DNA"/>
</dbReference>
<dbReference type="Proteomes" id="UP000660611">
    <property type="component" value="Unassembled WGS sequence"/>
</dbReference>
<evidence type="ECO:0000313" key="3">
    <source>
        <dbReference type="Proteomes" id="UP000660611"/>
    </source>
</evidence>